<dbReference type="Proteomes" id="UP000324748">
    <property type="component" value="Unassembled WGS sequence"/>
</dbReference>
<keyword evidence="2" id="KW-1185">Reference proteome</keyword>
<organism evidence="1 2">
    <name type="scientific">Puccinia graminis f. sp. tritici</name>
    <dbReference type="NCBI Taxonomy" id="56615"/>
    <lineage>
        <taxon>Eukaryota</taxon>
        <taxon>Fungi</taxon>
        <taxon>Dikarya</taxon>
        <taxon>Basidiomycota</taxon>
        <taxon>Pucciniomycotina</taxon>
        <taxon>Pucciniomycetes</taxon>
        <taxon>Pucciniales</taxon>
        <taxon>Pucciniaceae</taxon>
        <taxon>Puccinia</taxon>
    </lineage>
</organism>
<name>A0A5B0LJB8_PUCGR</name>
<comment type="caution">
    <text evidence="1">The sequence shown here is derived from an EMBL/GenBank/DDBJ whole genome shotgun (WGS) entry which is preliminary data.</text>
</comment>
<protein>
    <submittedName>
        <fullName evidence="1">Uncharacterized protein</fullName>
    </submittedName>
</protein>
<sequence length="193" mass="21605">MAMNTALDPARAILKENAANHGGVNSADSAPLENEKISQVEGLMHPTPSTSTTQSKEGYTITLDGNIQRPVPENPYRLKSLKYNTPEEKHILDTKNLIFELRASNGSPDESKMALESNRFTMKDGTVIEIPQAEFDTIDTKEFLIMKEFEKRIRELRLLEADLKDVNVFLLDAAMSTPKLNQKYSEAIRTHGA</sequence>
<dbReference type="EMBL" id="VSWC01000197">
    <property type="protein sequence ID" value="KAA1064415.1"/>
    <property type="molecule type" value="Genomic_DNA"/>
</dbReference>
<accession>A0A5B0LJB8</accession>
<dbReference type="AlphaFoldDB" id="A0A5B0LJB8"/>
<gene>
    <name evidence="1" type="ORF">PGT21_002096</name>
</gene>
<proteinExistence type="predicted"/>
<reference evidence="1 2" key="1">
    <citation type="submission" date="2019-05" db="EMBL/GenBank/DDBJ databases">
        <title>Emergence of the Ug99 lineage of the wheat stem rust pathogen through somatic hybridization.</title>
        <authorList>
            <person name="Li F."/>
            <person name="Upadhyaya N.M."/>
            <person name="Sperschneider J."/>
            <person name="Matny O."/>
            <person name="Nguyen-Phuc H."/>
            <person name="Mago R."/>
            <person name="Raley C."/>
            <person name="Miller M.E."/>
            <person name="Silverstein K.A.T."/>
            <person name="Henningsen E."/>
            <person name="Hirsch C.D."/>
            <person name="Visser B."/>
            <person name="Pretorius Z.A."/>
            <person name="Steffenson B.J."/>
            <person name="Schwessinger B."/>
            <person name="Dodds P.N."/>
            <person name="Figueroa M."/>
        </authorList>
    </citation>
    <scope>NUCLEOTIDE SEQUENCE [LARGE SCALE GENOMIC DNA]</scope>
    <source>
        <strain evidence="1">21-0</strain>
    </source>
</reference>
<evidence type="ECO:0000313" key="2">
    <source>
        <dbReference type="Proteomes" id="UP000324748"/>
    </source>
</evidence>
<evidence type="ECO:0000313" key="1">
    <source>
        <dbReference type="EMBL" id="KAA1064415.1"/>
    </source>
</evidence>